<name>A0A1M6WRN9_9FIRM</name>
<dbReference type="AlphaFoldDB" id="A0A1M6WRN9"/>
<feature type="domain" description="DUF6431" evidence="1">
    <location>
        <begin position="16"/>
        <end position="102"/>
    </location>
</feature>
<sequence length="167" mass="19654">MRTRIFFVKSKETSYCPYCGNILHHRDWKSRIRIKEGGEKSFIQIERMKCDHCDCLHTALPDILTPNKHYETEVISGVLDDVITADDLDSENYPCKKTMDRWHHWFMVNILYINGKLKAEGYSRFGFSEALLLSEVSLLDELRLIRSDWLENIMRFIYNLGGFLVPS</sequence>
<protein>
    <recommendedName>
        <fullName evidence="1">DUF6431 domain-containing protein</fullName>
    </recommendedName>
</protein>
<evidence type="ECO:0000259" key="1">
    <source>
        <dbReference type="Pfam" id="PF20020"/>
    </source>
</evidence>
<reference evidence="2 3" key="1">
    <citation type="submission" date="2016-11" db="EMBL/GenBank/DDBJ databases">
        <authorList>
            <person name="Jaros S."/>
            <person name="Januszkiewicz K."/>
            <person name="Wedrychowicz H."/>
        </authorList>
    </citation>
    <scope>NUCLEOTIDE SEQUENCE [LARGE SCALE GENOMIC DNA]</scope>
    <source>
        <strain evidence="2 3">DSM 15480</strain>
    </source>
</reference>
<organism evidence="2 3">
    <name type="scientific">Hespellia stercorisuis DSM 15480</name>
    <dbReference type="NCBI Taxonomy" id="1121950"/>
    <lineage>
        <taxon>Bacteria</taxon>
        <taxon>Bacillati</taxon>
        <taxon>Bacillota</taxon>
        <taxon>Clostridia</taxon>
        <taxon>Lachnospirales</taxon>
        <taxon>Lachnospiraceae</taxon>
        <taxon>Hespellia</taxon>
    </lineage>
</organism>
<dbReference type="Pfam" id="PF20020">
    <property type="entry name" value="DUF6431"/>
    <property type="match status" value="1"/>
</dbReference>
<dbReference type="EMBL" id="FQZY01000118">
    <property type="protein sequence ID" value="SHK96393.1"/>
    <property type="molecule type" value="Genomic_DNA"/>
</dbReference>
<proteinExistence type="predicted"/>
<gene>
    <name evidence="2" type="ORF">SAMN02745243_04082</name>
</gene>
<dbReference type="STRING" id="1121950.SAMN02745243_04082"/>
<keyword evidence="3" id="KW-1185">Reference proteome</keyword>
<dbReference type="InterPro" id="IPR045536">
    <property type="entry name" value="DUF6431"/>
</dbReference>
<evidence type="ECO:0000313" key="2">
    <source>
        <dbReference type="EMBL" id="SHK96393.1"/>
    </source>
</evidence>
<evidence type="ECO:0000313" key="3">
    <source>
        <dbReference type="Proteomes" id="UP000184301"/>
    </source>
</evidence>
<accession>A0A1M6WRN9</accession>
<dbReference type="OrthoDB" id="2857559at2"/>
<dbReference type="Proteomes" id="UP000184301">
    <property type="component" value="Unassembled WGS sequence"/>
</dbReference>
<dbReference type="RefSeq" id="WP_143160816.1">
    <property type="nucleotide sequence ID" value="NZ_FQZY01000118.1"/>
</dbReference>